<organism evidence="2 3">
    <name type="scientific">Pan troglodytes</name>
    <name type="common">Chimpanzee</name>
    <dbReference type="NCBI Taxonomy" id="9598"/>
    <lineage>
        <taxon>Eukaryota</taxon>
        <taxon>Metazoa</taxon>
        <taxon>Chordata</taxon>
        <taxon>Craniata</taxon>
        <taxon>Vertebrata</taxon>
        <taxon>Euteleostomi</taxon>
        <taxon>Mammalia</taxon>
        <taxon>Eutheria</taxon>
        <taxon>Euarchontoglires</taxon>
        <taxon>Primates</taxon>
        <taxon>Haplorrhini</taxon>
        <taxon>Catarrhini</taxon>
        <taxon>Hominidae</taxon>
        <taxon>Pan</taxon>
    </lineage>
</organism>
<dbReference type="FunFam" id="1.10.533.20:FF:000001">
    <property type="entry name" value="NLR family CARD domain containing 5"/>
    <property type="match status" value="1"/>
</dbReference>
<feature type="non-terminal residue" evidence="2">
    <location>
        <position position="74"/>
    </location>
</feature>
<dbReference type="Pfam" id="PF18461">
    <property type="entry name" value="Atypical_Card"/>
    <property type="match status" value="1"/>
</dbReference>
<evidence type="ECO:0000313" key="2">
    <source>
        <dbReference type="EMBL" id="PNI63828.1"/>
    </source>
</evidence>
<reference evidence="2 3" key="1">
    <citation type="submission" date="2017-12" db="EMBL/GenBank/DDBJ databases">
        <title>High-resolution comparative analysis of great ape genomes.</title>
        <authorList>
            <person name="Pollen A."/>
            <person name="Hastie A."/>
            <person name="Hormozdiari F."/>
            <person name="Dougherty M."/>
            <person name="Liu R."/>
            <person name="Chaisson M."/>
            <person name="Hoppe E."/>
            <person name="Hill C."/>
            <person name="Pang A."/>
            <person name="Hillier L."/>
            <person name="Baker C."/>
            <person name="Armstrong J."/>
            <person name="Shendure J."/>
            <person name="Paten B."/>
            <person name="Wilson R."/>
            <person name="Chao H."/>
            <person name="Schneider V."/>
            <person name="Ventura M."/>
            <person name="Kronenberg Z."/>
            <person name="Murali S."/>
            <person name="Gordon D."/>
            <person name="Cantsilieris S."/>
            <person name="Munson K."/>
            <person name="Nelson B."/>
            <person name="Raja A."/>
            <person name="Underwood J."/>
            <person name="Diekhans M."/>
            <person name="Fiddes I."/>
            <person name="Haussler D."/>
            <person name="Eichler E."/>
        </authorList>
    </citation>
    <scope>NUCLEOTIDE SEQUENCE [LARGE SCALE GENOMIC DNA]</scope>
    <source>
        <strain evidence="2">Yerkes chimp pedigree #C0471</strain>
    </source>
</reference>
<dbReference type="Gene3D" id="1.10.533.20">
    <property type="match status" value="1"/>
</dbReference>
<name>A0A2J8MWC9_PANTR</name>
<evidence type="ECO:0000259" key="1">
    <source>
        <dbReference type="Pfam" id="PF18461"/>
    </source>
</evidence>
<dbReference type="Proteomes" id="UP000236370">
    <property type="component" value="Unassembled WGS sequence"/>
</dbReference>
<accession>A0A2J8MWC9</accession>
<protein>
    <submittedName>
        <fullName evidence="2">NLRC5 isoform 27</fullName>
    </submittedName>
</protein>
<proteinExistence type="predicted"/>
<feature type="domain" description="NLRC5 atypical caspase recruitment" evidence="1">
    <location>
        <begin position="1"/>
        <end position="74"/>
    </location>
</feature>
<comment type="caution">
    <text evidence="2">The sequence shown here is derived from an EMBL/GenBank/DDBJ whole genome shotgun (WGS) entry which is preliminary data.</text>
</comment>
<dbReference type="AlphaFoldDB" id="A0A2J8MWC9"/>
<dbReference type="SMR" id="A0A2J8MWC9"/>
<dbReference type="InterPro" id="IPR041210">
    <property type="entry name" value="NLRC5_atypical_Card"/>
</dbReference>
<gene>
    <name evidence="2" type="ORF">CK820_G0016610</name>
</gene>
<dbReference type="EMBL" id="NBAG03000242">
    <property type="protein sequence ID" value="PNI63828.1"/>
    <property type="molecule type" value="Genomic_DNA"/>
</dbReference>
<evidence type="ECO:0000313" key="3">
    <source>
        <dbReference type="Proteomes" id="UP000236370"/>
    </source>
</evidence>
<sequence length="74" mass="8648">MDPVGLQLGNKNLWSCLVRLLTKDPEWLNAKMKFFLPNTDLDSRNETLDPEQRVILQLNKLHVQGSDTWQSFIH</sequence>